<dbReference type="SUPFAM" id="SSF52047">
    <property type="entry name" value="RNI-like"/>
    <property type="match status" value="1"/>
</dbReference>
<protein>
    <submittedName>
        <fullName evidence="1">Uncharacterized protein</fullName>
    </submittedName>
</protein>
<proteinExistence type="predicted"/>
<sequence length="435" mass="50153">MKPRELQQTCGWCIAQSFSKKLLHLKITQVYDRLSLVELLVSFARHYHVILTHWGIEDQLYRSLIACIRNRQNHAVFLTAMLVYCSKVTIDQIGMAVNECSQTHEVESGLCLSQDECWGMLQVLTEYQKQQSQYMNQGKEEGTKSFMLPTKCLVLEGIYFHDSNFVSHLLEKMPNLQRLSLEVGNMTHLRLTLSGQHSFDKLHLILDSCPNLHTLSIHPTLYHEEARRHYEREEFVVDQIVEENLDLFERLMFADVMREVVNVQPMMQNPEEGSRFWRMSKKEPAKPHNLTTLRIASLCEAGQKQSEIFLRGVFERLPNLRNLCLGMWMGSLSQMRQFLTCTATALVSVVTDKELKEPLLPHLRQLCCLPTGDKTQMCQSLASLVEALPSLHTLVLPALDDGALAPTLRHFQHSSIDIQYKCATDHVFSYWEPVH</sequence>
<dbReference type="Proteomes" id="UP000770661">
    <property type="component" value="Unassembled WGS sequence"/>
</dbReference>
<name>A0A8J5CKR5_CHIOP</name>
<gene>
    <name evidence="1" type="ORF">GWK47_015085</name>
</gene>
<dbReference type="Gene3D" id="3.80.10.10">
    <property type="entry name" value="Ribonuclease Inhibitor"/>
    <property type="match status" value="1"/>
</dbReference>
<accession>A0A8J5CKR5</accession>
<organism evidence="1 2">
    <name type="scientific">Chionoecetes opilio</name>
    <name type="common">Atlantic snow crab</name>
    <name type="synonym">Cancer opilio</name>
    <dbReference type="NCBI Taxonomy" id="41210"/>
    <lineage>
        <taxon>Eukaryota</taxon>
        <taxon>Metazoa</taxon>
        <taxon>Ecdysozoa</taxon>
        <taxon>Arthropoda</taxon>
        <taxon>Crustacea</taxon>
        <taxon>Multicrustacea</taxon>
        <taxon>Malacostraca</taxon>
        <taxon>Eumalacostraca</taxon>
        <taxon>Eucarida</taxon>
        <taxon>Decapoda</taxon>
        <taxon>Pleocyemata</taxon>
        <taxon>Brachyura</taxon>
        <taxon>Eubrachyura</taxon>
        <taxon>Majoidea</taxon>
        <taxon>Majidae</taxon>
        <taxon>Chionoecetes</taxon>
    </lineage>
</organism>
<reference evidence="1" key="1">
    <citation type="submission" date="2020-07" db="EMBL/GenBank/DDBJ databases">
        <title>The High-quality genome of the commercially important snow crab, Chionoecetes opilio.</title>
        <authorList>
            <person name="Jeong J.-H."/>
            <person name="Ryu S."/>
        </authorList>
    </citation>
    <scope>NUCLEOTIDE SEQUENCE</scope>
    <source>
        <strain evidence="1">MADBK_172401_WGS</strain>
        <tissue evidence="1">Digestive gland</tissue>
    </source>
</reference>
<comment type="caution">
    <text evidence="1">The sequence shown here is derived from an EMBL/GenBank/DDBJ whole genome shotgun (WGS) entry which is preliminary data.</text>
</comment>
<keyword evidence="2" id="KW-1185">Reference proteome</keyword>
<evidence type="ECO:0000313" key="2">
    <source>
        <dbReference type="Proteomes" id="UP000770661"/>
    </source>
</evidence>
<dbReference type="AlphaFoldDB" id="A0A8J5CKR5"/>
<dbReference type="InterPro" id="IPR032675">
    <property type="entry name" value="LRR_dom_sf"/>
</dbReference>
<dbReference type="EMBL" id="JACEEZ010020941">
    <property type="protein sequence ID" value="KAG0713944.1"/>
    <property type="molecule type" value="Genomic_DNA"/>
</dbReference>
<dbReference type="OrthoDB" id="6331481at2759"/>
<evidence type="ECO:0000313" key="1">
    <source>
        <dbReference type="EMBL" id="KAG0713944.1"/>
    </source>
</evidence>